<evidence type="ECO:0000256" key="1">
    <source>
        <dbReference type="SAM" id="Phobius"/>
    </source>
</evidence>
<evidence type="ECO:0000313" key="2">
    <source>
        <dbReference type="EMBL" id="ESE40549.1"/>
    </source>
</evidence>
<proteinExistence type="predicted"/>
<reference evidence="2 3" key="1">
    <citation type="journal article" date="2013" name="Genome Announc.">
        <title>Draft Genome Sequence of Shewanella decolorationis S12, a Dye-Degrading Bacterium Isolated from a Wastewater Treatment Plant.</title>
        <authorList>
            <person name="Xu M."/>
            <person name="Fang Y."/>
            <person name="Liu J."/>
            <person name="Chen X."/>
            <person name="Sun G."/>
            <person name="Guo J."/>
            <person name="Hua Z."/>
            <person name="Tu Q."/>
            <person name="Wu L."/>
            <person name="Zhou J."/>
            <person name="Liu X."/>
        </authorList>
    </citation>
    <scope>NUCLEOTIDE SEQUENCE [LARGE SCALE GENOMIC DNA]</scope>
    <source>
        <strain evidence="2 3">S12</strain>
    </source>
</reference>
<keyword evidence="1" id="KW-0812">Transmembrane</keyword>
<keyword evidence="1" id="KW-0472">Membrane</keyword>
<keyword evidence="1" id="KW-1133">Transmembrane helix</keyword>
<dbReference type="EMBL" id="AXZL01000070">
    <property type="protein sequence ID" value="ESE40549.1"/>
    <property type="molecule type" value="Genomic_DNA"/>
</dbReference>
<evidence type="ECO:0000313" key="3">
    <source>
        <dbReference type="Proteomes" id="UP000017548"/>
    </source>
</evidence>
<keyword evidence="3" id="KW-1185">Reference proteome</keyword>
<gene>
    <name evidence="2" type="ORF">SHD_2709</name>
</gene>
<accession>A0ABP2Z3R6</accession>
<dbReference type="Proteomes" id="UP000017548">
    <property type="component" value="Unassembled WGS sequence"/>
</dbReference>
<protein>
    <submittedName>
        <fullName evidence="2">Uncharacterized protein</fullName>
    </submittedName>
</protein>
<feature type="transmembrane region" description="Helical" evidence="1">
    <location>
        <begin position="6"/>
        <end position="29"/>
    </location>
</feature>
<sequence length="32" mass="3519">MNFAQVIDYAILLNFGVEGLAFANLLAYLGKE</sequence>
<comment type="caution">
    <text evidence="2">The sequence shown here is derived from an EMBL/GenBank/DDBJ whole genome shotgun (WGS) entry which is preliminary data.</text>
</comment>
<organism evidence="2 3">
    <name type="scientific">Shewanella decolorationis S12</name>
    <dbReference type="NCBI Taxonomy" id="1353536"/>
    <lineage>
        <taxon>Bacteria</taxon>
        <taxon>Pseudomonadati</taxon>
        <taxon>Pseudomonadota</taxon>
        <taxon>Gammaproteobacteria</taxon>
        <taxon>Alteromonadales</taxon>
        <taxon>Shewanellaceae</taxon>
        <taxon>Shewanella</taxon>
    </lineage>
</organism>
<name>A0ABP2Z3R6_9GAMM</name>